<feature type="transmembrane region" description="Helical" evidence="1">
    <location>
        <begin position="76"/>
        <end position="97"/>
    </location>
</feature>
<organism evidence="2 3">
    <name type="scientific">Triparma laevis f. inornata</name>
    <dbReference type="NCBI Taxonomy" id="1714386"/>
    <lineage>
        <taxon>Eukaryota</taxon>
        <taxon>Sar</taxon>
        <taxon>Stramenopiles</taxon>
        <taxon>Ochrophyta</taxon>
        <taxon>Bolidophyceae</taxon>
        <taxon>Parmales</taxon>
        <taxon>Triparmaceae</taxon>
        <taxon>Triparma</taxon>
    </lineage>
</organism>
<accession>A0A9W6ZSQ7</accession>
<evidence type="ECO:0000313" key="2">
    <source>
        <dbReference type="EMBL" id="GMH57721.1"/>
    </source>
</evidence>
<feature type="transmembrane region" description="Helical" evidence="1">
    <location>
        <begin position="118"/>
        <end position="137"/>
    </location>
</feature>
<keyword evidence="1" id="KW-1133">Transmembrane helix</keyword>
<dbReference type="EMBL" id="BLQM01000060">
    <property type="protein sequence ID" value="GMH57721.1"/>
    <property type="molecule type" value="Genomic_DNA"/>
</dbReference>
<feature type="transmembrane region" description="Helical" evidence="1">
    <location>
        <begin position="149"/>
        <end position="173"/>
    </location>
</feature>
<keyword evidence="1" id="KW-0812">Transmembrane</keyword>
<sequence>MLVPSYLAIVKLYSKFSDRKLGAATTTIFKSPPGILGSLLYISASSMQCIMDSKYDDDLDELGFIKRCQNPSFPTFLVSIFLAMSWCLTYLLPPLLPSDRTLTWSEVMKLNLGSRIEGLQFTLFCTLSMEALVIYSLTDDKGGEVNDFLQGLIGIMFYNFCILGLIVVYEYVIKPAICKPSTRAASSSVTHPDSFHFQESGLTINSLSKPPHLKKNPIKLYFIFLTFISSPSAPPIDPWTVSPLSSSA</sequence>
<reference evidence="3" key="1">
    <citation type="journal article" date="2023" name="Commun. Biol.">
        <title>Genome analysis of Parmales, the sister group of diatoms, reveals the evolutionary specialization of diatoms from phago-mixotrophs to photoautotrophs.</title>
        <authorList>
            <person name="Ban H."/>
            <person name="Sato S."/>
            <person name="Yoshikawa S."/>
            <person name="Yamada K."/>
            <person name="Nakamura Y."/>
            <person name="Ichinomiya M."/>
            <person name="Sato N."/>
            <person name="Blanc-Mathieu R."/>
            <person name="Endo H."/>
            <person name="Kuwata A."/>
            <person name="Ogata H."/>
        </authorList>
    </citation>
    <scope>NUCLEOTIDE SEQUENCE [LARGE SCALE GENOMIC DNA]</scope>
</reference>
<comment type="caution">
    <text evidence="2">The sequence shown here is derived from an EMBL/GenBank/DDBJ whole genome shotgun (WGS) entry which is preliminary data.</text>
</comment>
<evidence type="ECO:0000256" key="1">
    <source>
        <dbReference type="SAM" id="Phobius"/>
    </source>
</evidence>
<dbReference type="AlphaFoldDB" id="A0A9W6ZSQ7"/>
<name>A0A9W6ZSQ7_9STRA</name>
<evidence type="ECO:0000313" key="3">
    <source>
        <dbReference type="Proteomes" id="UP001162640"/>
    </source>
</evidence>
<keyword evidence="1" id="KW-0472">Membrane</keyword>
<protein>
    <submittedName>
        <fullName evidence="2">Uncharacterized protein</fullName>
    </submittedName>
</protein>
<dbReference type="Proteomes" id="UP001162640">
    <property type="component" value="Unassembled WGS sequence"/>
</dbReference>
<proteinExistence type="predicted"/>
<gene>
    <name evidence="2" type="ORF">TL16_g02450</name>
</gene>